<dbReference type="EMBL" id="CM029043">
    <property type="protein sequence ID" value="KAG2609385.1"/>
    <property type="molecule type" value="Genomic_DNA"/>
</dbReference>
<proteinExistence type="predicted"/>
<organism evidence="1 2">
    <name type="scientific">Panicum virgatum</name>
    <name type="common">Blackwell switchgrass</name>
    <dbReference type="NCBI Taxonomy" id="38727"/>
    <lineage>
        <taxon>Eukaryota</taxon>
        <taxon>Viridiplantae</taxon>
        <taxon>Streptophyta</taxon>
        <taxon>Embryophyta</taxon>
        <taxon>Tracheophyta</taxon>
        <taxon>Spermatophyta</taxon>
        <taxon>Magnoliopsida</taxon>
        <taxon>Liliopsida</taxon>
        <taxon>Poales</taxon>
        <taxon>Poaceae</taxon>
        <taxon>PACMAD clade</taxon>
        <taxon>Panicoideae</taxon>
        <taxon>Panicodae</taxon>
        <taxon>Paniceae</taxon>
        <taxon>Panicinae</taxon>
        <taxon>Panicum</taxon>
        <taxon>Panicum sect. Hiantes</taxon>
    </lineage>
</organism>
<evidence type="ECO:0000313" key="1">
    <source>
        <dbReference type="EMBL" id="KAG2609385.1"/>
    </source>
</evidence>
<accession>A0A8T0TJT8</accession>
<dbReference type="Proteomes" id="UP000823388">
    <property type="component" value="Chromosome 4K"/>
</dbReference>
<name>A0A8T0TJT8_PANVG</name>
<protein>
    <submittedName>
        <fullName evidence="1">Uncharacterized protein</fullName>
    </submittedName>
</protein>
<sequence>MRLVSTLSPSIRSSAPASLSSTALAVRSSALSAEASDSSFLVPNLLPPAPKGFALHRRGASQRTGMAAVRHLRSGLPLTRGHLAASESAVQI</sequence>
<keyword evidence="2" id="KW-1185">Reference proteome</keyword>
<dbReference type="AlphaFoldDB" id="A0A8T0TJT8"/>
<evidence type="ECO:0000313" key="2">
    <source>
        <dbReference type="Proteomes" id="UP000823388"/>
    </source>
</evidence>
<comment type="caution">
    <text evidence="1">The sequence shown here is derived from an EMBL/GenBank/DDBJ whole genome shotgun (WGS) entry which is preliminary data.</text>
</comment>
<reference evidence="1" key="1">
    <citation type="submission" date="2020-05" db="EMBL/GenBank/DDBJ databases">
        <title>WGS assembly of Panicum virgatum.</title>
        <authorList>
            <person name="Lovell J.T."/>
            <person name="Jenkins J."/>
            <person name="Shu S."/>
            <person name="Juenger T.E."/>
            <person name="Schmutz J."/>
        </authorList>
    </citation>
    <scope>NUCLEOTIDE SEQUENCE</scope>
    <source>
        <strain evidence="1">AP13</strain>
    </source>
</reference>
<gene>
    <name evidence="1" type="ORF">PVAP13_4KG033100</name>
</gene>